<dbReference type="PANTHER" id="PTHR24421">
    <property type="entry name" value="NITRATE/NITRITE SENSOR PROTEIN NARX-RELATED"/>
    <property type="match status" value="1"/>
</dbReference>
<dbReference type="InterPro" id="IPR036890">
    <property type="entry name" value="HATPase_C_sf"/>
</dbReference>
<dbReference type="SMART" id="SM00387">
    <property type="entry name" value="HATPase_c"/>
    <property type="match status" value="1"/>
</dbReference>
<dbReference type="Pfam" id="PF13185">
    <property type="entry name" value="GAF_2"/>
    <property type="match status" value="2"/>
</dbReference>
<feature type="domain" description="GAF" evidence="4">
    <location>
        <begin position="192"/>
        <end position="337"/>
    </location>
</feature>
<dbReference type="Pfam" id="PF02518">
    <property type="entry name" value="HATPase_c"/>
    <property type="match status" value="1"/>
</dbReference>
<proteinExistence type="predicted"/>
<keyword evidence="2 6" id="KW-0418">Kinase</keyword>
<organism evidence="6 7">
    <name type="scientific">Tahibacter aquaticus</name>
    <dbReference type="NCBI Taxonomy" id="520092"/>
    <lineage>
        <taxon>Bacteria</taxon>
        <taxon>Pseudomonadati</taxon>
        <taxon>Pseudomonadota</taxon>
        <taxon>Gammaproteobacteria</taxon>
        <taxon>Lysobacterales</taxon>
        <taxon>Rhodanobacteraceae</taxon>
        <taxon>Tahibacter</taxon>
    </lineage>
</organism>
<evidence type="ECO:0000256" key="2">
    <source>
        <dbReference type="ARBA" id="ARBA00022777"/>
    </source>
</evidence>
<feature type="domain" description="GAF" evidence="4">
    <location>
        <begin position="30"/>
        <end position="171"/>
    </location>
</feature>
<name>A0A4R6Z2D6_9GAMM</name>
<dbReference type="InterPro" id="IPR003594">
    <property type="entry name" value="HATPase_dom"/>
</dbReference>
<dbReference type="InterPro" id="IPR029016">
    <property type="entry name" value="GAF-like_dom_sf"/>
</dbReference>
<dbReference type="Gene3D" id="1.20.5.1930">
    <property type="match status" value="1"/>
</dbReference>
<evidence type="ECO:0000313" key="6">
    <source>
        <dbReference type="EMBL" id="TDR45740.1"/>
    </source>
</evidence>
<reference evidence="6 7" key="1">
    <citation type="submission" date="2019-03" db="EMBL/GenBank/DDBJ databases">
        <title>Genomic Encyclopedia of Type Strains, Phase IV (KMG-IV): sequencing the most valuable type-strain genomes for metagenomic binning, comparative biology and taxonomic classification.</title>
        <authorList>
            <person name="Goeker M."/>
        </authorList>
    </citation>
    <scope>NUCLEOTIDE SEQUENCE [LARGE SCALE GENOMIC DNA]</scope>
    <source>
        <strain evidence="6 7">DSM 21667</strain>
    </source>
</reference>
<dbReference type="InterPro" id="IPR003018">
    <property type="entry name" value="GAF"/>
</dbReference>
<evidence type="ECO:0000256" key="1">
    <source>
        <dbReference type="ARBA" id="ARBA00022679"/>
    </source>
</evidence>
<dbReference type="Gene3D" id="3.30.565.10">
    <property type="entry name" value="Histidine kinase-like ATPase, C-terminal domain"/>
    <property type="match status" value="1"/>
</dbReference>
<dbReference type="PANTHER" id="PTHR24421:SF61">
    <property type="entry name" value="OXYGEN SENSOR HISTIDINE KINASE NREB"/>
    <property type="match status" value="1"/>
</dbReference>
<sequence>MTLLHADLRGQSRQLNLLWRLVEDISSELALQPLLTRIVAGACQLIGADDGTIGLYEAEHDGIRTVAVYCMPEGELGALMRRGVGLAGHVLATGQAALLRYGDLATLTLPELADNQVAGIPIRWAGELIGFFGIGAAPPRRFRRDDVAALELFARHAAIAIANARRYEDERRRTDRFRLIASVAAIIQAEADVDTLLQRSADAIHELLGFENVDIPLRDEKQPEVLVVRTRGGNYKQQIQGEDRIPVARGIMGAAVREQRTQLVNDVAADPRYITPPGLRVPQAELAVPLRVGEEVIGVLNVEGSSRFDELDVSSLEIVADFLAMAVRNLRLASASREIAIVRERQNLGRELHDNVTQVLSAIGLLTQTLSAAWQRDPAEGRRRVERLHQLARTAHGEMRNLLRELQPPSAPARSRRGRAVICVEQLREHDLPGAVKQLLKAMVPEGMRLRLDFAQYAAQQIEAEAVLLRCCQEAVSNAIRHSRGKRLWIVAAVRDAYCELSVADDGIGLAAAAAPGMGFRSMRERAEALAGDVRIGPRRPRGTRVCIRLPRRDRPPP</sequence>
<dbReference type="SMART" id="SM00065">
    <property type="entry name" value="GAF"/>
    <property type="match status" value="2"/>
</dbReference>
<evidence type="ECO:0000313" key="7">
    <source>
        <dbReference type="Proteomes" id="UP000295293"/>
    </source>
</evidence>
<dbReference type="RefSeq" id="WP_166653959.1">
    <property type="nucleotide sequence ID" value="NZ_SNZH01000004.1"/>
</dbReference>
<dbReference type="GO" id="GO:0016020">
    <property type="term" value="C:membrane"/>
    <property type="evidence" value="ECO:0007669"/>
    <property type="project" value="InterPro"/>
</dbReference>
<dbReference type="SUPFAM" id="SSF55874">
    <property type="entry name" value="ATPase domain of HSP90 chaperone/DNA topoisomerase II/histidine kinase"/>
    <property type="match status" value="1"/>
</dbReference>
<evidence type="ECO:0000259" key="4">
    <source>
        <dbReference type="SMART" id="SM00065"/>
    </source>
</evidence>
<dbReference type="AlphaFoldDB" id="A0A4R6Z2D6"/>
<dbReference type="CDD" id="cd16917">
    <property type="entry name" value="HATPase_UhpB-NarQ-NarX-like"/>
    <property type="match status" value="1"/>
</dbReference>
<keyword evidence="1" id="KW-0808">Transferase</keyword>
<dbReference type="SUPFAM" id="SSF55781">
    <property type="entry name" value="GAF domain-like"/>
    <property type="match status" value="2"/>
</dbReference>
<dbReference type="InterPro" id="IPR050482">
    <property type="entry name" value="Sensor_HK_TwoCompSys"/>
</dbReference>
<dbReference type="GO" id="GO:0000155">
    <property type="term" value="F:phosphorelay sensor kinase activity"/>
    <property type="evidence" value="ECO:0007669"/>
    <property type="project" value="InterPro"/>
</dbReference>
<protein>
    <submittedName>
        <fullName evidence="6">Histidine kinase/DNA gyrase B/HSP90-like ATPase</fullName>
    </submittedName>
</protein>
<gene>
    <name evidence="6" type="ORF">DFR29_104168</name>
</gene>
<dbReference type="EMBL" id="SNZH01000004">
    <property type="protein sequence ID" value="TDR45740.1"/>
    <property type="molecule type" value="Genomic_DNA"/>
</dbReference>
<dbReference type="Pfam" id="PF07730">
    <property type="entry name" value="HisKA_3"/>
    <property type="match status" value="1"/>
</dbReference>
<accession>A0A4R6Z2D6</accession>
<dbReference type="InterPro" id="IPR011712">
    <property type="entry name" value="Sig_transdc_His_kin_sub3_dim/P"/>
</dbReference>
<evidence type="ECO:0000259" key="5">
    <source>
        <dbReference type="SMART" id="SM00387"/>
    </source>
</evidence>
<keyword evidence="3" id="KW-0902">Two-component regulatory system</keyword>
<feature type="domain" description="Histidine kinase/HSP90-like ATPase" evidence="5">
    <location>
        <begin position="463"/>
        <end position="554"/>
    </location>
</feature>
<dbReference type="Gene3D" id="3.30.450.40">
    <property type="match status" value="2"/>
</dbReference>
<comment type="caution">
    <text evidence="6">The sequence shown here is derived from an EMBL/GenBank/DDBJ whole genome shotgun (WGS) entry which is preliminary data.</text>
</comment>
<dbReference type="GO" id="GO:0046983">
    <property type="term" value="F:protein dimerization activity"/>
    <property type="evidence" value="ECO:0007669"/>
    <property type="project" value="InterPro"/>
</dbReference>
<dbReference type="Proteomes" id="UP000295293">
    <property type="component" value="Unassembled WGS sequence"/>
</dbReference>
<keyword evidence="7" id="KW-1185">Reference proteome</keyword>
<evidence type="ECO:0000256" key="3">
    <source>
        <dbReference type="ARBA" id="ARBA00023012"/>
    </source>
</evidence>